<accession>A0A4Y2SS02</accession>
<dbReference type="InterPro" id="IPR050951">
    <property type="entry name" value="Retrovirus_Pol_polyprotein"/>
</dbReference>
<dbReference type="InterPro" id="IPR036397">
    <property type="entry name" value="RNaseH_sf"/>
</dbReference>
<dbReference type="InterPro" id="IPR001584">
    <property type="entry name" value="Integrase_cat-core"/>
</dbReference>
<dbReference type="Pfam" id="PF17921">
    <property type="entry name" value="Integrase_H2C2"/>
    <property type="match status" value="1"/>
</dbReference>
<organism evidence="3 4">
    <name type="scientific">Araneus ventricosus</name>
    <name type="common">Orbweaver spider</name>
    <name type="synonym">Epeira ventricosa</name>
    <dbReference type="NCBI Taxonomy" id="182803"/>
    <lineage>
        <taxon>Eukaryota</taxon>
        <taxon>Metazoa</taxon>
        <taxon>Ecdysozoa</taxon>
        <taxon>Arthropoda</taxon>
        <taxon>Chelicerata</taxon>
        <taxon>Arachnida</taxon>
        <taxon>Araneae</taxon>
        <taxon>Araneomorphae</taxon>
        <taxon>Entelegynae</taxon>
        <taxon>Araneoidea</taxon>
        <taxon>Araneidae</taxon>
        <taxon>Araneus</taxon>
    </lineage>
</organism>
<keyword evidence="4" id="KW-1185">Reference proteome</keyword>
<reference evidence="3 4" key="1">
    <citation type="journal article" date="2019" name="Sci. Rep.">
        <title>Orb-weaving spider Araneus ventricosus genome elucidates the spidroin gene catalogue.</title>
        <authorList>
            <person name="Kono N."/>
            <person name="Nakamura H."/>
            <person name="Ohtoshi R."/>
            <person name="Moran D.A.P."/>
            <person name="Shinohara A."/>
            <person name="Yoshida Y."/>
            <person name="Fujiwara M."/>
            <person name="Mori M."/>
            <person name="Tomita M."/>
            <person name="Arakawa K."/>
        </authorList>
    </citation>
    <scope>NUCLEOTIDE SEQUENCE [LARGE SCALE GENOMIC DNA]</scope>
</reference>
<dbReference type="GO" id="GO:0015074">
    <property type="term" value="P:DNA integration"/>
    <property type="evidence" value="ECO:0007669"/>
    <property type="project" value="InterPro"/>
</dbReference>
<evidence type="ECO:0000313" key="4">
    <source>
        <dbReference type="Proteomes" id="UP000499080"/>
    </source>
</evidence>
<dbReference type="InterPro" id="IPR012337">
    <property type="entry name" value="RNaseH-like_sf"/>
</dbReference>
<evidence type="ECO:0000256" key="1">
    <source>
        <dbReference type="ARBA" id="ARBA00012493"/>
    </source>
</evidence>
<dbReference type="Gene3D" id="1.10.340.70">
    <property type="match status" value="1"/>
</dbReference>
<dbReference type="GO" id="GO:0003676">
    <property type="term" value="F:nucleic acid binding"/>
    <property type="evidence" value="ECO:0007669"/>
    <property type="project" value="InterPro"/>
</dbReference>
<sequence>MSLRSLQVCGIKDETLQRRLLTESTLTFNEAFSRAVAAQSAAEKAKHIHSQKFNFGNSIKLIRQHSNKNKRSFQKFSSSQSETKNAQSADVICYGCGGHHDRSSSTEEQLCNHLRLVLERLSESGIRANVYSKQKLCPEKKIQNADALSRLPTPETDISSPPEVLFLEELHNPPVKADEISQANLSDTMLSQVINWVLKGWTESAKECRIFYHKRYELSVHKNCLLWGNRVVILEALRGRVLDEFLISHPGIEKMKSLARCYVWWPKIEDDIENHVGLCEPCQHTRHTPPRTPVHPLEVTTKPWSRVHTDFAGPFRGQMFFLLVDSFSKWLEVKRLSSATSSATIRVIREIFATLGIPDSVASDNGSQYTTEEFRNFFSKNVIRHILVAPCHPSSNGQAERVVQTTEDALNTIIPGGLDQRLTSFLLPNIITPSSATGFIPTELLLKRRLRTVLDLLHPNLVEDRKRKK</sequence>
<dbReference type="InterPro" id="IPR041588">
    <property type="entry name" value="Integrase_H2C2"/>
</dbReference>
<dbReference type="Gene3D" id="3.30.420.10">
    <property type="entry name" value="Ribonuclease H-like superfamily/Ribonuclease H"/>
    <property type="match status" value="1"/>
</dbReference>
<name>A0A4Y2SS02_ARAVE</name>
<dbReference type="PROSITE" id="PS50994">
    <property type="entry name" value="INTEGRASE"/>
    <property type="match status" value="1"/>
</dbReference>
<dbReference type="AlphaFoldDB" id="A0A4Y2SS02"/>
<dbReference type="GO" id="GO:0003964">
    <property type="term" value="F:RNA-directed DNA polymerase activity"/>
    <property type="evidence" value="ECO:0007669"/>
    <property type="project" value="UniProtKB-EC"/>
</dbReference>
<dbReference type="Pfam" id="PF00665">
    <property type="entry name" value="rve"/>
    <property type="match status" value="1"/>
</dbReference>
<protein>
    <recommendedName>
        <fullName evidence="1">RNA-directed DNA polymerase</fullName>
        <ecNumber evidence="1">2.7.7.49</ecNumber>
    </recommendedName>
</protein>
<feature type="domain" description="Integrase catalytic" evidence="2">
    <location>
        <begin position="299"/>
        <end position="449"/>
    </location>
</feature>
<evidence type="ECO:0000259" key="2">
    <source>
        <dbReference type="PROSITE" id="PS50994"/>
    </source>
</evidence>
<proteinExistence type="predicted"/>
<evidence type="ECO:0000313" key="3">
    <source>
        <dbReference type="EMBL" id="GBN90691.1"/>
    </source>
</evidence>
<dbReference type="EMBL" id="BGPR01023478">
    <property type="protein sequence ID" value="GBN90691.1"/>
    <property type="molecule type" value="Genomic_DNA"/>
</dbReference>
<gene>
    <name evidence="3" type="primary">K02A2.6_248</name>
    <name evidence="3" type="ORF">AVEN_114013_1</name>
</gene>
<comment type="caution">
    <text evidence="3">The sequence shown here is derived from an EMBL/GenBank/DDBJ whole genome shotgun (WGS) entry which is preliminary data.</text>
</comment>
<dbReference type="PANTHER" id="PTHR37984:SF12">
    <property type="entry name" value="RIBONUCLEASE H"/>
    <property type="match status" value="1"/>
</dbReference>
<dbReference type="OrthoDB" id="10048726at2759"/>
<dbReference type="PANTHER" id="PTHR37984">
    <property type="entry name" value="PROTEIN CBG26694"/>
    <property type="match status" value="1"/>
</dbReference>
<dbReference type="Proteomes" id="UP000499080">
    <property type="component" value="Unassembled WGS sequence"/>
</dbReference>
<dbReference type="EC" id="2.7.7.49" evidence="1"/>
<dbReference type="SUPFAM" id="SSF53098">
    <property type="entry name" value="Ribonuclease H-like"/>
    <property type="match status" value="1"/>
</dbReference>